<gene>
    <name evidence="2" type="ORF">HRbin17_00501</name>
</gene>
<dbReference type="InterPro" id="IPR006698">
    <property type="entry name" value="UPF0229"/>
</dbReference>
<dbReference type="Proteomes" id="UP000236173">
    <property type="component" value="Unassembled WGS sequence"/>
</dbReference>
<dbReference type="NCBIfam" id="NF003711">
    <property type="entry name" value="PRK05325.2-3"/>
    <property type="match status" value="1"/>
</dbReference>
<protein>
    <recommendedName>
        <fullName evidence="4">DUF444 family protein</fullName>
    </recommendedName>
</protein>
<dbReference type="InterPro" id="IPR036465">
    <property type="entry name" value="vWFA_dom_sf"/>
</dbReference>
<sequence length="418" mass="48048">MQARLKLARRRNTLNQQPTDGQQVPAGAGGMDKMVDRIERDVARFRDIVKGKIRQNLRKFITSAELIGRQGKTVVSIPVPQVELPHFTYRVRDAGGVGQGEGEEGDILWLEGEEGEGQQGAGFLPGLHPVEVEIALDELVAILGEELELPRLEPRSTGQVVSTKPRYKSIRRVGPESLRHFKRTYREALKRQILSGTYTPDDPQIVPIREDRRYRSFELVPEPDSKAVIFFMMDVSGSMGDEQKEIVRITAFWIDQWVQRHYQGVERHYIVHDAAAREVPEELFYRLRESGGTKISSAYKLCAKLIEEHYPPTEWNIYAFHFSDGDNWEEDDADAFTVLGEKLLPQVNLFGYGQVYSHWGTGRFLYDLADEFEDEFDNLRLADIRSKDYILDAIRDLLGKRPDNDKGARHRPPRRRRS</sequence>
<dbReference type="Pfam" id="PF04285">
    <property type="entry name" value="DUF444"/>
    <property type="match status" value="2"/>
</dbReference>
<dbReference type="EMBL" id="BEHT01000005">
    <property type="protein sequence ID" value="GBC98006.1"/>
    <property type="molecule type" value="Genomic_DNA"/>
</dbReference>
<evidence type="ECO:0000313" key="3">
    <source>
        <dbReference type="Proteomes" id="UP000236173"/>
    </source>
</evidence>
<dbReference type="AlphaFoldDB" id="A0A2H5X9Y3"/>
<feature type="region of interest" description="Disordered" evidence="1">
    <location>
        <begin position="9"/>
        <end position="30"/>
    </location>
</feature>
<organism evidence="2 3">
    <name type="scientific">Candidatus Fervidibacter japonicus</name>
    <dbReference type="NCBI Taxonomy" id="2035412"/>
    <lineage>
        <taxon>Bacteria</taxon>
        <taxon>Candidatus Fervidibacterota</taxon>
        <taxon>Candidatus Fervidibacter</taxon>
    </lineage>
</organism>
<dbReference type="PANTHER" id="PTHR30510">
    <property type="entry name" value="UPF0229 PROTEIN YEAH"/>
    <property type="match status" value="1"/>
</dbReference>
<evidence type="ECO:0000313" key="2">
    <source>
        <dbReference type="EMBL" id="GBC98006.1"/>
    </source>
</evidence>
<feature type="compositionally biased region" description="Polar residues" evidence="1">
    <location>
        <begin position="13"/>
        <end position="22"/>
    </location>
</feature>
<evidence type="ECO:0008006" key="4">
    <source>
        <dbReference type="Google" id="ProtNLM"/>
    </source>
</evidence>
<comment type="caution">
    <text evidence="2">The sequence shown here is derived from an EMBL/GenBank/DDBJ whole genome shotgun (WGS) entry which is preliminary data.</text>
</comment>
<name>A0A2H5X9Y3_9BACT</name>
<dbReference type="SUPFAM" id="SSF53300">
    <property type="entry name" value="vWA-like"/>
    <property type="match status" value="1"/>
</dbReference>
<accession>A0A2H5X9Y3</accession>
<reference evidence="3" key="1">
    <citation type="submission" date="2017-09" db="EMBL/GenBank/DDBJ databases">
        <title>Metaegenomics of thermophilic ammonia-oxidizing enrichment culture.</title>
        <authorList>
            <person name="Kato S."/>
            <person name="Suzuki K."/>
        </authorList>
    </citation>
    <scope>NUCLEOTIDE SEQUENCE [LARGE SCALE GENOMIC DNA]</scope>
</reference>
<proteinExistence type="predicted"/>
<evidence type="ECO:0000256" key="1">
    <source>
        <dbReference type="SAM" id="MobiDB-lite"/>
    </source>
</evidence>
<dbReference type="PANTHER" id="PTHR30510:SF2">
    <property type="entry name" value="UPF0229 PROTEIN YEAH"/>
    <property type="match status" value="1"/>
</dbReference>